<dbReference type="PANTHER" id="PTHR46082:SF11">
    <property type="entry name" value="AAA+ ATPASE DOMAIN-CONTAINING PROTEIN-RELATED"/>
    <property type="match status" value="1"/>
</dbReference>
<dbReference type="AlphaFoldDB" id="A0A084R0B8"/>
<reference evidence="1 2" key="1">
    <citation type="journal article" date="2014" name="BMC Genomics">
        <title>Comparative genome sequencing reveals chemotype-specific gene clusters in the toxigenic black mold Stachybotrys.</title>
        <authorList>
            <person name="Semeiks J."/>
            <person name="Borek D."/>
            <person name="Otwinowski Z."/>
            <person name="Grishin N.V."/>
        </authorList>
    </citation>
    <scope>NUCLEOTIDE SEQUENCE [LARGE SCALE GENOMIC DNA]</scope>
    <source>
        <strain evidence="1 2">IBT 40285</strain>
    </source>
</reference>
<dbReference type="InterPro" id="IPR011990">
    <property type="entry name" value="TPR-like_helical_dom_sf"/>
</dbReference>
<dbReference type="Gene3D" id="1.25.40.10">
    <property type="entry name" value="Tetratricopeptide repeat domain"/>
    <property type="match status" value="1"/>
</dbReference>
<dbReference type="InterPro" id="IPR053137">
    <property type="entry name" value="NLR-like"/>
</dbReference>
<dbReference type="OrthoDB" id="20872at2759"/>
<dbReference type="InParanoid" id="A0A084R0B8"/>
<dbReference type="SUPFAM" id="SSF48452">
    <property type="entry name" value="TPR-like"/>
    <property type="match status" value="2"/>
</dbReference>
<organism evidence="1 2">
    <name type="scientific">Stachybotrys chlorohalonatus (strain IBT 40285)</name>
    <dbReference type="NCBI Taxonomy" id="1283841"/>
    <lineage>
        <taxon>Eukaryota</taxon>
        <taxon>Fungi</taxon>
        <taxon>Dikarya</taxon>
        <taxon>Ascomycota</taxon>
        <taxon>Pezizomycotina</taxon>
        <taxon>Sordariomycetes</taxon>
        <taxon>Hypocreomycetidae</taxon>
        <taxon>Hypocreales</taxon>
        <taxon>Stachybotryaceae</taxon>
        <taxon>Stachybotrys</taxon>
    </lineage>
</organism>
<dbReference type="HOGENOM" id="CLU_000288_125_12_1"/>
<dbReference type="EMBL" id="KL659387">
    <property type="protein sequence ID" value="KFA69653.1"/>
    <property type="molecule type" value="Genomic_DNA"/>
</dbReference>
<proteinExistence type="predicted"/>
<protein>
    <recommendedName>
        <fullName evidence="3">Kinesin light chain</fullName>
    </recommendedName>
</protein>
<dbReference type="Proteomes" id="UP000028524">
    <property type="component" value="Unassembled WGS sequence"/>
</dbReference>
<dbReference type="STRING" id="1283841.A0A084R0B8"/>
<evidence type="ECO:0000313" key="2">
    <source>
        <dbReference type="Proteomes" id="UP000028524"/>
    </source>
</evidence>
<gene>
    <name evidence="1" type="ORF">S40285_04030</name>
</gene>
<accession>A0A084R0B8</accession>
<dbReference type="Pfam" id="PF13374">
    <property type="entry name" value="TPR_10"/>
    <property type="match status" value="4"/>
</dbReference>
<dbReference type="PANTHER" id="PTHR46082">
    <property type="entry name" value="ATP/GTP-BINDING PROTEIN-RELATED"/>
    <property type="match status" value="1"/>
</dbReference>
<evidence type="ECO:0008006" key="3">
    <source>
        <dbReference type="Google" id="ProtNLM"/>
    </source>
</evidence>
<keyword evidence="2" id="KW-1185">Reference proteome</keyword>
<name>A0A084R0B8_STAC4</name>
<evidence type="ECO:0000313" key="1">
    <source>
        <dbReference type="EMBL" id="KFA69653.1"/>
    </source>
</evidence>
<dbReference type="OMA" id="QIHEREP"/>
<sequence length="414" mass="47300">MDNAEALKLFQHKLKSGFDKSIAEELICVLDLVPLAVSQAAAYLNRRAPRISIRSYLDIFRESEQKKTSLLNFDGGDIRRHEGVSNSVVGTWQVTFEGLRQERPSAAMLLSLLSFFCPQNIPDCMLSGYSQVENEDFEDDLDALRTYSLVNLSKVSGFCDMHSLVQFCTQRWLSKFDDLMRWKSLFLQLSAKHFPSGAFETWAFCQKLLPHIQAILEQQPLQKRDILEWSTLSTNVSWYMILKGDHTRAETLLVKAVDAREWLLGAEHPFTLTSMANLASTFRNQGRWKEAELLEVKVMETKQRVLGEEHPDTLTSMGNLASTFRNQGRWKEAELLEVKVMETRQRVLGEEHPDTLTSMANLAFTLSGQDRSKEALDLMHTCVSLRQRILRSAHPHTRSSIETLKAWEQKDSAG</sequence>